<dbReference type="EMBL" id="FMJD01000008">
    <property type="protein sequence ID" value="SCM77550.1"/>
    <property type="molecule type" value="Genomic_DNA"/>
</dbReference>
<dbReference type="AlphaFoldDB" id="A0A212LJ70"/>
<name>A0A212LJ70_9HYPH</name>
<feature type="region of interest" description="Disordered" evidence="1">
    <location>
        <begin position="1"/>
        <end position="45"/>
    </location>
</feature>
<reference evidence="2" key="1">
    <citation type="submission" date="2016-08" db="EMBL/GenBank/DDBJ databases">
        <authorList>
            <person name="Seilhamer J.J."/>
        </authorList>
    </citation>
    <scope>NUCLEOTIDE SEQUENCE</scope>
    <source>
        <strain evidence="2">86</strain>
    </source>
</reference>
<evidence type="ECO:0000256" key="1">
    <source>
        <dbReference type="SAM" id="MobiDB-lite"/>
    </source>
</evidence>
<proteinExistence type="predicted"/>
<accession>A0A212LJ70</accession>
<dbReference type="RefSeq" id="WP_199914501.1">
    <property type="nucleotide sequence ID" value="NZ_LT608334.1"/>
</dbReference>
<evidence type="ECO:0000313" key="2">
    <source>
        <dbReference type="EMBL" id="SCM77550.1"/>
    </source>
</evidence>
<sequence length="104" mass="12086">MCAERRRTQRGRPHQPDPRMLPDDLYDYSDDPAPRISPPRGSPPHVFDVEKLPVIDDWPDEVPITEAEIQVFERWFADVFDEMFGALELPKGLNILSRDDNDKP</sequence>
<organism evidence="2">
    <name type="scientific">uncultured Pleomorphomonas sp</name>
    <dbReference type="NCBI Taxonomy" id="442121"/>
    <lineage>
        <taxon>Bacteria</taxon>
        <taxon>Pseudomonadati</taxon>
        <taxon>Pseudomonadota</taxon>
        <taxon>Alphaproteobacteria</taxon>
        <taxon>Hyphomicrobiales</taxon>
        <taxon>Pleomorphomonadaceae</taxon>
        <taxon>Pleomorphomonas</taxon>
        <taxon>environmental samples</taxon>
    </lineage>
</organism>
<gene>
    <name evidence="2" type="ORF">KL86PLE_41355</name>
</gene>
<protein>
    <submittedName>
        <fullName evidence="2">Uncharacterized protein</fullName>
    </submittedName>
</protein>